<name>A0A7R9J491_TIMCA</name>
<sequence>MKNLASNPNQEGFCPACPCLNLSWTTLFENEATAGPQHYTPRPVRSCVVSLHCSNTGSICWMLVGRPTGAVTGQFYNPFQNKT</sequence>
<accession>A0A7R9J491</accession>
<protein>
    <submittedName>
        <fullName evidence="1">(California timema) hypothetical protein</fullName>
    </submittedName>
</protein>
<proteinExistence type="predicted"/>
<evidence type="ECO:0000313" key="1">
    <source>
        <dbReference type="EMBL" id="CAD7572333.1"/>
    </source>
</evidence>
<reference evidence="1" key="1">
    <citation type="submission" date="2020-11" db="EMBL/GenBank/DDBJ databases">
        <authorList>
            <person name="Tran Van P."/>
        </authorList>
    </citation>
    <scope>NUCLEOTIDE SEQUENCE</scope>
</reference>
<dbReference type="EMBL" id="OE180960">
    <property type="protein sequence ID" value="CAD7572333.1"/>
    <property type="molecule type" value="Genomic_DNA"/>
</dbReference>
<dbReference type="AlphaFoldDB" id="A0A7R9J491"/>
<gene>
    <name evidence="1" type="ORF">TCMB3V08_LOCUS4986</name>
</gene>
<organism evidence="1">
    <name type="scientific">Timema californicum</name>
    <name type="common">California timema</name>
    <name type="synonym">Walking stick</name>
    <dbReference type="NCBI Taxonomy" id="61474"/>
    <lineage>
        <taxon>Eukaryota</taxon>
        <taxon>Metazoa</taxon>
        <taxon>Ecdysozoa</taxon>
        <taxon>Arthropoda</taxon>
        <taxon>Hexapoda</taxon>
        <taxon>Insecta</taxon>
        <taxon>Pterygota</taxon>
        <taxon>Neoptera</taxon>
        <taxon>Polyneoptera</taxon>
        <taxon>Phasmatodea</taxon>
        <taxon>Timematodea</taxon>
        <taxon>Timematoidea</taxon>
        <taxon>Timematidae</taxon>
        <taxon>Timema</taxon>
    </lineage>
</organism>